<keyword evidence="5" id="KW-0539">Nucleus</keyword>
<accession>A0A8S1CRQ8</accession>
<reference evidence="7 8" key="1">
    <citation type="submission" date="2020-04" db="EMBL/GenBank/DDBJ databases">
        <authorList>
            <person name="Alioto T."/>
            <person name="Alioto T."/>
            <person name="Gomez Garrido J."/>
        </authorList>
    </citation>
    <scope>NUCLEOTIDE SEQUENCE [LARGE SCALE GENOMIC DNA]</scope>
</reference>
<evidence type="ECO:0000256" key="3">
    <source>
        <dbReference type="ARBA" id="ARBA00023015"/>
    </source>
</evidence>
<feature type="compositionally biased region" description="Acidic residues" evidence="6">
    <location>
        <begin position="249"/>
        <end position="267"/>
    </location>
</feature>
<dbReference type="Pfam" id="PF03153">
    <property type="entry name" value="TFIIA"/>
    <property type="match status" value="1"/>
</dbReference>
<dbReference type="InterPro" id="IPR004855">
    <property type="entry name" value="TFIIA_asu/bsu"/>
</dbReference>
<evidence type="ECO:0000256" key="6">
    <source>
        <dbReference type="SAM" id="MobiDB-lite"/>
    </source>
</evidence>
<keyword evidence="3" id="KW-0805">Transcription regulation</keyword>
<evidence type="ECO:0000256" key="2">
    <source>
        <dbReference type="ARBA" id="ARBA00010059"/>
    </source>
</evidence>
<feature type="region of interest" description="Disordered" evidence="6">
    <location>
        <begin position="244"/>
        <end position="295"/>
    </location>
</feature>
<dbReference type="InterPro" id="IPR009088">
    <property type="entry name" value="TFIIA_b-brl"/>
</dbReference>
<comment type="caution">
    <text evidence="7">The sequence shown here is derived from an EMBL/GenBank/DDBJ whole genome shotgun (WGS) entry which is preliminary data.</text>
</comment>
<keyword evidence="8" id="KW-1185">Reference proteome</keyword>
<feature type="compositionally biased region" description="Acidic residues" evidence="6">
    <location>
        <begin position="280"/>
        <end position="295"/>
    </location>
</feature>
<evidence type="ECO:0008006" key="9">
    <source>
        <dbReference type="Google" id="ProtNLM"/>
    </source>
</evidence>
<dbReference type="AlphaFoldDB" id="A0A8S1CRQ8"/>
<evidence type="ECO:0000256" key="4">
    <source>
        <dbReference type="ARBA" id="ARBA00023163"/>
    </source>
</evidence>
<dbReference type="Gene3D" id="1.10.287.100">
    <property type="match status" value="1"/>
</dbReference>
<dbReference type="Proteomes" id="UP000494165">
    <property type="component" value="Unassembled WGS sequence"/>
</dbReference>
<proteinExistence type="inferred from homology"/>
<dbReference type="SUPFAM" id="SSF50784">
    <property type="entry name" value="Transcription factor IIA (TFIIA), beta-barrel domain"/>
    <property type="match status" value="1"/>
</dbReference>
<comment type="similarity">
    <text evidence="2">Belongs to the TFIIA subunit 1 family.</text>
</comment>
<gene>
    <name evidence="7" type="ORF">CLODIP_2_CD04404</name>
</gene>
<dbReference type="PANTHER" id="PTHR12694">
    <property type="entry name" value="TRANSCRIPTION INITIATION FACTOR IIA SUBUNIT 1"/>
    <property type="match status" value="1"/>
</dbReference>
<dbReference type="FunFam" id="1.10.287.100:FF:000001">
    <property type="entry name" value="Transcription initiation factor IIA subunit"/>
    <property type="match status" value="1"/>
</dbReference>
<dbReference type="PANTHER" id="PTHR12694:SF8">
    <property type="entry name" value="TRANSCRIPTION INITIATION FACTOR IIA SUBUNIT 1"/>
    <property type="match status" value="1"/>
</dbReference>
<organism evidence="7 8">
    <name type="scientific">Cloeon dipterum</name>
    <dbReference type="NCBI Taxonomy" id="197152"/>
    <lineage>
        <taxon>Eukaryota</taxon>
        <taxon>Metazoa</taxon>
        <taxon>Ecdysozoa</taxon>
        <taxon>Arthropoda</taxon>
        <taxon>Hexapoda</taxon>
        <taxon>Insecta</taxon>
        <taxon>Pterygota</taxon>
        <taxon>Palaeoptera</taxon>
        <taxon>Ephemeroptera</taxon>
        <taxon>Pisciforma</taxon>
        <taxon>Baetidae</taxon>
        <taxon>Cloeon</taxon>
    </lineage>
</organism>
<dbReference type="FunFam" id="2.30.18.10:FF:000002">
    <property type="entry name" value="Transcription initiation factor IIA subunit 1"/>
    <property type="match status" value="1"/>
</dbReference>
<evidence type="ECO:0000313" key="7">
    <source>
        <dbReference type="EMBL" id="CAB3372649.1"/>
    </source>
</evidence>
<sequence length="349" mass="37178">MAICQTSVKRLYQSVIDDVITNIKDTFLDEGIDDQVLTELKQMWEAKLSSLKALEPLPEPPEPQPPTLSTHLRTANVASNAVKNTTVIPHQTVTKTAAPALVAATSNATPTTATNSAVLQTAAIANIADLGRMVPIQITLPPQPGSAETQPRVLNIQVPAAALQGNQLHQILSGPVMTATLALPPAVASTLLQNHIIAALSGQAQANSVRMVTAQAVPVTQAAQNLAAASTVAQQQGQRVFQVDGLGDSSDDDVDDDDAEDDDDDDVDSAKDDSAGEESGGNEEEPLNSGDDVSDEDVAEQFDTDNVVVCQYDKVTRSRNKWKFYLKDGIMNLNGRDFVFQKANGDAEW</sequence>
<dbReference type="Gene3D" id="2.30.18.10">
    <property type="entry name" value="Transcription factor IIA (TFIIA), beta-barrel domain"/>
    <property type="match status" value="1"/>
</dbReference>
<evidence type="ECO:0000256" key="1">
    <source>
        <dbReference type="ARBA" id="ARBA00004123"/>
    </source>
</evidence>
<comment type="subcellular location">
    <subcellularLocation>
        <location evidence="1">Nucleus</location>
    </subcellularLocation>
</comment>
<dbReference type="SUPFAM" id="SSF47396">
    <property type="entry name" value="Transcription factor IIA (TFIIA), alpha-helical domain"/>
    <property type="match status" value="1"/>
</dbReference>
<dbReference type="GO" id="GO:0006367">
    <property type="term" value="P:transcription initiation at RNA polymerase II promoter"/>
    <property type="evidence" value="ECO:0007669"/>
    <property type="project" value="InterPro"/>
</dbReference>
<evidence type="ECO:0000256" key="5">
    <source>
        <dbReference type="ARBA" id="ARBA00023242"/>
    </source>
</evidence>
<dbReference type="SMART" id="SM01371">
    <property type="entry name" value="TFIIA"/>
    <property type="match status" value="1"/>
</dbReference>
<dbReference type="CDD" id="cd07976">
    <property type="entry name" value="TFIIA_alpha_beta_like"/>
    <property type="match status" value="2"/>
</dbReference>
<dbReference type="OrthoDB" id="6275927at2759"/>
<evidence type="ECO:0000313" key="8">
    <source>
        <dbReference type="Proteomes" id="UP000494165"/>
    </source>
</evidence>
<name>A0A8S1CRQ8_9INSE</name>
<keyword evidence="4" id="KW-0804">Transcription</keyword>
<dbReference type="GO" id="GO:0005672">
    <property type="term" value="C:transcription factor TFIIA complex"/>
    <property type="evidence" value="ECO:0007669"/>
    <property type="project" value="InterPro"/>
</dbReference>
<protein>
    <recommendedName>
        <fullName evidence="9">Transcription initiation factor IIA subunit 1</fullName>
    </recommendedName>
</protein>
<dbReference type="EMBL" id="CADEPI010000075">
    <property type="protein sequence ID" value="CAB3372649.1"/>
    <property type="molecule type" value="Genomic_DNA"/>
</dbReference>